<keyword evidence="1" id="KW-0812">Transmembrane</keyword>
<dbReference type="RefSeq" id="WP_088472433.1">
    <property type="nucleotide sequence ID" value="NZ_NISJ01000004.1"/>
</dbReference>
<proteinExistence type="predicted"/>
<feature type="transmembrane region" description="Helical" evidence="1">
    <location>
        <begin position="164"/>
        <end position="190"/>
    </location>
</feature>
<keyword evidence="1" id="KW-0472">Membrane</keyword>
<sequence>MDAIMLALVAVLLANADGRTGIFLSQLLRARTDRRRITLIAFGSFVINAAIAAIAGSVANRMIGQGVVALLVAFALLAAAAALLWRGRPAIAADHAAEMPFTGLVMRMLLDQFGDRSHFLIGALAATSGAGYWAAAGGLIGWTLALLPFLAFGPAIADRRAARLLCWASAAILIFWGVRTAMTAFGLIGLSS</sequence>
<feature type="transmembrane region" description="Helical" evidence="1">
    <location>
        <begin position="66"/>
        <end position="85"/>
    </location>
</feature>
<evidence type="ECO:0000313" key="2">
    <source>
        <dbReference type="EMBL" id="OWQ97817.1"/>
    </source>
</evidence>
<keyword evidence="3" id="KW-1185">Reference proteome</keyword>
<evidence type="ECO:0008006" key="4">
    <source>
        <dbReference type="Google" id="ProtNLM"/>
    </source>
</evidence>
<evidence type="ECO:0000313" key="3">
    <source>
        <dbReference type="Proteomes" id="UP000197097"/>
    </source>
</evidence>
<dbReference type="Proteomes" id="UP000197097">
    <property type="component" value="Unassembled WGS sequence"/>
</dbReference>
<accession>A0A246JXT1</accession>
<name>A0A246JXT1_9SPHN</name>
<organism evidence="2 3">
    <name type="scientific">Sphingopyxis witflariensis</name>
    <dbReference type="NCBI Taxonomy" id="173675"/>
    <lineage>
        <taxon>Bacteria</taxon>
        <taxon>Pseudomonadati</taxon>
        <taxon>Pseudomonadota</taxon>
        <taxon>Alphaproteobacteria</taxon>
        <taxon>Sphingomonadales</taxon>
        <taxon>Sphingomonadaceae</taxon>
        <taxon>Sphingopyxis</taxon>
    </lineage>
</organism>
<feature type="transmembrane region" description="Helical" evidence="1">
    <location>
        <begin position="37"/>
        <end position="59"/>
    </location>
</feature>
<reference evidence="2 3" key="1">
    <citation type="journal article" date="2002" name="Int. J. Syst. Evol. Microbiol.">
        <title>Sphingopyxis witflariensis sp. nov., isolated from activated sludge.</title>
        <authorList>
            <person name="Kampfer P."/>
            <person name="Witzenberger R."/>
            <person name="Denner E.B."/>
            <person name="Busse H.J."/>
            <person name="Neef A."/>
        </authorList>
    </citation>
    <scope>NUCLEOTIDE SEQUENCE [LARGE SCALE GENOMIC DNA]</scope>
    <source>
        <strain evidence="2 3">DSM 14551</strain>
    </source>
</reference>
<dbReference type="EMBL" id="NISJ01000004">
    <property type="protein sequence ID" value="OWQ97817.1"/>
    <property type="molecule type" value="Genomic_DNA"/>
</dbReference>
<dbReference type="AlphaFoldDB" id="A0A246JXT1"/>
<protein>
    <recommendedName>
        <fullName evidence="4">GDT1 family protein</fullName>
    </recommendedName>
</protein>
<keyword evidence="1" id="KW-1133">Transmembrane helix</keyword>
<comment type="caution">
    <text evidence="2">The sequence shown here is derived from an EMBL/GenBank/DDBJ whole genome shotgun (WGS) entry which is preliminary data.</text>
</comment>
<feature type="transmembrane region" description="Helical" evidence="1">
    <location>
        <begin position="130"/>
        <end position="152"/>
    </location>
</feature>
<evidence type="ECO:0000256" key="1">
    <source>
        <dbReference type="SAM" id="Phobius"/>
    </source>
</evidence>
<dbReference type="OrthoDB" id="7451046at2"/>
<gene>
    <name evidence="2" type="ORF">CDQ91_09200</name>
</gene>